<name>A0ABY6MSM6_9BURK</name>
<evidence type="ECO:0000256" key="2">
    <source>
        <dbReference type="SAM" id="MobiDB-lite"/>
    </source>
</evidence>
<comment type="subcellular location">
    <subcellularLocation>
        <location evidence="1">Cell membrane</location>
        <topology evidence="1">Peripheral membrane protein</topology>
        <orientation evidence="1">Cytoplasmic side</orientation>
    </subcellularLocation>
</comment>
<dbReference type="PROSITE" id="PS51257">
    <property type="entry name" value="PROKAR_LIPOPROTEIN"/>
    <property type="match status" value="1"/>
</dbReference>
<dbReference type="PANTHER" id="PTHR33383">
    <property type="entry name" value="MEMBRANE PROTEIN INSERTION EFFICIENCY FACTOR-RELATED"/>
    <property type="match status" value="1"/>
</dbReference>
<comment type="similarity">
    <text evidence="1">Belongs to the UPF0161 family.</text>
</comment>
<dbReference type="EMBL" id="CP110257">
    <property type="protein sequence ID" value="UZD55016.1"/>
    <property type="molecule type" value="Genomic_DNA"/>
</dbReference>
<gene>
    <name evidence="4" type="primary">yidD</name>
    <name evidence="4" type="ORF">OMP39_15340</name>
</gene>
<evidence type="ECO:0000256" key="3">
    <source>
        <dbReference type="SAM" id="SignalP"/>
    </source>
</evidence>
<dbReference type="InterPro" id="IPR002696">
    <property type="entry name" value="Membr_insert_effic_factor_YidD"/>
</dbReference>
<protein>
    <recommendedName>
        <fullName evidence="1">Putative membrane protein insertion efficiency factor</fullName>
    </recommendedName>
</protein>
<feature type="signal peptide" evidence="3">
    <location>
        <begin position="1"/>
        <end position="22"/>
    </location>
</feature>
<proteinExistence type="inferred from homology"/>
<dbReference type="Proteomes" id="UP001163266">
    <property type="component" value="Chromosome"/>
</dbReference>
<evidence type="ECO:0000256" key="1">
    <source>
        <dbReference type="HAMAP-Rule" id="MF_00386"/>
    </source>
</evidence>
<dbReference type="NCBIfam" id="TIGR00278">
    <property type="entry name" value="membrane protein insertion efficiency factor YidD"/>
    <property type="match status" value="1"/>
</dbReference>
<comment type="function">
    <text evidence="1">Could be involved in insertion of integral membrane proteins into the membrane.</text>
</comment>
<feature type="region of interest" description="Disordered" evidence="2">
    <location>
        <begin position="67"/>
        <end position="112"/>
    </location>
</feature>
<dbReference type="Pfam" id="PF01809">
    <property type="entry name" value="YidD"/>
    <property type="match status" value="1"/>
</dbReference>
<dbReference type="HAMAP" id="MF_00386">
    <property type="entry name" value="UPF0161_YidD"/>
    <property type="match status" value="1"/>
</dbReference>
<dbReference type="PANTHER" id="PTHR33383:SF1">
    <property type="entry name" value="MEMBRANE PROTEIN INSERTION EFFICIENCY FACTOR-RELATED"/>
    <property type="match status" value="1"/>
</dbReference>
<accession>A0ABY6MSM6</accession>
<evidence type="ECO:0000313" key="4">
    <source>
        <dbReference type="EMBL" id="UZD55016.1"/>
    </source>
</evidence>
<keyword evidence="1" id="KW-0472">Membrane</keyword>
<keyword evidence="5" id="KW-1185">Reference proteome</keyword>
<keyword evidence="3" id="KW-0732">Signal</keyword>
<dbReference type="SMART" id="SM01234">
    <property type="entry name" value="Haemolytic"/>
    <property type="match status" value="1"/>
</dbReference>
<evidence type="ECO:0000313" key="5">
    <source>
        <dbReference type="Proteomes" id="UP001163266"/>
    </source>
</evidence>
<reference evidence="4" key="1">
    <citation type="submission" date="2022-10" db="EMBL/GenBank/DDBJ databases">
        <title>Complete genome sequence of Schlegelella aquatica LMG 23380.</title>
        <authorList>
            <person name="Musilova J."/>
            <person name="Kourilova X."/>
            <person name="Bezdicek M."/>
            <person name="Hermankova K."/>
            <person name="Obruca S."/>
            <person name="Sedlar K."/>
        </authorList>
    </citation>
    <scope>NUCLEOTIDE SEQUENCE</scope>
    <source>
        <strain evidence="4">LMG 23380</strain>
    </source>
</reference>
<sequence length="112" mass="11933">MKRALILLIRGYRLFFSAWVGAGCRFHPTCSVYAIEALERHGSLAGSYLAARRLLRCHPWCEGGADPVPADAPRLQRPGGPPGLFTRLVRAGSSSPSPSPPASTSSNSESSP</sequence>
<keyword evidence="1" id="KW-1003">Cell membrane</keyword>
<feature type="chain" id="PRO_5045504631" description="Putative membrane protein insertion efficiency factor" evidence="3">
    <location>
        <begin position="23"/>
        <end position="112"/>
    </location>
</feature>
<feature type="compositionally biased region" description="Low complexity" evidence="2">
    <location>
        <begin position="102"/>
        <end position="112"/>
    </location>
</feature>
<dbReference type="RefSeq" id="WP_264892750.1">
    <property type="nucleotide sequence ID" value="NZ_CP110257.1"/>
</dbReference>
<organism evidence="4 5">
    <name type="scientific">Caldimonas aquatica</name>
    <dbReference type="NCBI Taxonomy" id="376175"/>
    <lineage>
        <taxon>Bacteria</taxon>
        <taxon>Pseudomonadati</taxon>
        <taxon>Pseudomonadota</taxon>
        <taxon>Betaproteobacteria</taxon>
        <taxon>Burkholderiales</taxon>
        <taxon>Sphaerotilaceae</taxon>
        <taxon>Caldimonas</taxon>
    </lineage>
</organism>